<dbReference type="EMBL" id="LFEH01000132">
    <property type="protein sequence ID" value="KMS70536.1"/>
    <property type="molecule type" value="Genomic_DNA"/>
</dbReference>
<dbReference type="Proteomes" id="UP000035016">
    <property type="component" value="Chromosome Chromosome"/>
</dbReference>
<dbReference type="AlphaFoldDB" id="A0A0F7VTB2"/>
<feature type="compositionally biased region" description="Basic residues" evidence="1">
    <location>
        <begin position="81"/>
        <end position="90"/>
    </location>
</feature>
<evidence type="ECO:0000313" key="6">
    <source>
        <dbReference type="Proteomes" id="UP000037274"/>
    </source>
</evidence>
<keyword evidence="2" id="KW-0472">Membrane</keyword>
<dbReference type="KEGG" id="sle:sle_06930"/>
<feature type="transmembrane region" description="Helical" evidence="2">
    <location>
        <begin position="60"/>
        <end position="81"/>
    </location>
</feature>
<keyword evidence="2" id="KW-0812">Transmembrane</keyword>
<name>A0A0F7VTB2_STRLW</name>
<feature type="region of interest" description="Disordered" evidence="1">
    <location>
        <begin position="81"/>
        <end position="101"/>
    </location>
</feature>
<organism evidence="3 5">
    <name type="scientific">Streptomyces leeuwenhoekii</name>
    <dbReference type="NCBI Taxonomy" id="1437453"/>
    <lineage>
        <taxon>Bacteria</taxon>
        <taxon>Bacillati</taxon>
        <taxon>Actinomycetota</taxon>
        <taxon>Actinomycetes</taxon>
        <taxon>Kitasatosporales</taxon>
        <taxon>Streptomycetaceae</taxon>
        <taxon>Streptomyces</taxon>
    </lineage>
</organism>
<evidence type="ECO:0000256" key="1">
    <source>
        <dbReference type="SAM" id="MobiDB-lite"/>
    </source>
</evidence>
<keyword evidence="2" id="KW-1133">Transmembrane helix</keyword>
<dbReference type="EMBL" id="LN831790">
    <property type="protein sequence ID" value="CQR60156.1"/>
    <property type="molecule type" value="Genomic_DNA"/>
</dbReference>
<evidence type="ECO:0000313" key="5">
    <source>
        <dbReference type="Proteomes" id="UP000035016"/>
    </source>
</evidence>
<dbReference type="Proteomes" id="UP000037274">
    <property type="component" value="Unassembled WGS sequence"/>
</dbReference>
<keyword evidence="6" id="KW-1185">Reference proteome</keyword>
<evidence type="ECO:0000313" key="3">
    <source>
        <dbReference type="EMBL" id="CQR60156.1"/>
    </source>
</evidence>
<feature type="region of interest" description="Disordered" evidence="1">
    <location>
        <begin position="1"/>
        <end position="22"/>
    </location>
</feature>
<reference evidence="4 6" key="2">
    <citation type="submission" date="2015-06" db="EMBL/GenBank/DDBJ databases">
        <title>Draft genome sequence of Streptomyces leeuwenhoekii C58, which produces the novel lasso peptide, chaxapeptin.</title>
        <authorList>
            <person name="Yi Y."/>
            <person name="Hai D."/>
            <person name="Jaspars M."/>
            <person name="Sheng H."/>
            <person name="Rateb M.E."/>
            <person name="Bull A."/>
            <person name="Goodfellow M."/>
            <person name="Asenjo J.A."/>
            <person name="Ebel R."/>
        </authorList>
    </citation>
    <scope>NUCLEOTIDE SEQUENCE [LARGE SCALE GENOMIC DNA]</scope>
    <source>
        <strain evidence="4 6">C58</strain>
    </source>
</reference>
<evidence type="ECO:0000256" key="2">
    <source>
        <dbReference type="SAM" id="Phobius"/>
    </source>
</evidence>
<sequence>MADRHDPQHSGPGRAGAPSDAPWWSSLGPLGGALLVLAGIVLFVWTLLRSPRTGQEDAVTLYQAARLAAIGLVVAGTALAARRRAPRSGGRKPPGPAGQRH</sequence>
<evidence type="ECO:0000313" key="4">
    <source>
        <dbReference type="EMBL" id="KMS70536.1"/>
    </source>
</evidence>
<accession>A0A0F7VTB2</accession>
<protein>
    <submittedName>
        <fullName evidence="3">Uncharacterized protein</fullName>
    </submittedName>
</protein>
<dbReference type="RefSeq" id="WP_047121511.1">
    <property type="nucleotide sequence ID" value="NZ_AZSD01000551.1"/>
</dbReference>
<feature type="transmembrane region" description="Helical" evidence="2">
    <location>
        <begin position="21"/>
        <end position="48"/>
    </location>
</feature>
<reference evidence="3 5" key="1">
    <citation type="submission" date="2015-02" db="EMBL/GenBank/DDBJ databases">
        <authorList>
            <person name="Gomez-Escribano P.J."/>
        </authorList>
    </citation>
    <scope>NUCLEOTIDE SEQUENCE [LARGE SCALE GENOMIC DNA]</scope>
    <source>
        <strain evidence="3">C34</strain>
        <strain evidence="5">C34 (DSM 42122 / NRRL B-24963)</strain>
    </source>
</reference>
<proteinExistence type="predicted"/>
<dbReference type="PATRIC" id="fig|1437453.5.peg.1127"/>
<gene>
    <name evidence="3" type="primary">sle_06930</name>
    <name evidence="4" type="ORF">ACH49_25440</name>
</gene>